<accession>A0AA39XND8</accession>
<feature type="compositionally biased region" description="Polar residues" evidence="1">
    <location>
        <begin position="74"/>
        <end position="83"/>
    </location>
</feature>
<name>A0AA39XND8_9PEZI</name>
<sequence length="192" mass="21287">MKNCSIETYLPIPPIPTVSNHHQAPGRHGNGMSKSTEPTTIGVEDPISPAGLLSPDPDVQRGRKRRRELAKVGGTSQVPSGESATLRGRCRNRSTSVVTLSIYSSRNASRSGRDTSHSPSRKHILRLIHVVHRRSQSPSRSRSLNAKAPSRRRQRTTSRSRNHLDRSASVADIKTWARPKMAVDDHKERGKE</sequence>
<keyword evidence="3" id="KW-1185">Reference proteome</keyword>
<evidence type="ECO:0000256" key="1">
    <source>
        <dbReference type="SAM" id="MobiDB-lite"/>
    </source>
</evidence>
<feature type="compositionally biased region" description="Polar residues" evidence="1">
    <location>
        <begin position="93"/>
        <end position="110"/>
    </location>
</feature>
<dbReference type="Proteomes" id="UP001174934">
    <property type="component" value="Unassembled WGS sequence"/>
</dbReference>
<feature type="compositionally biased region" description="Basic residues" evidence="1">
    <location>
        <begin position="119"/>
        <end position="135"/>
    </location>
</feature>
<feature type="compositionally biased region" description="Basic residues" evidence="1">
    <location>
        <begin position="149"/>
        <end position="161"/>
    </location>
</feature>
<comment type="caution">
    <text evidence="2">The sequence shown here is derived from an EMBL/GenBank/DDBJ whole genome shotgun (WGS) entry which is preliminary data.</text>
</comment>
<evidence type="ECO:0000313" key="3">
    <source>
        <dbReference type="Proteomes" id="UP001174934"/>
    </source>
</evidence>
<proteinExistence type="predicted"/>
<reference evidence="2" key="1">
    <citation type="submission" date="2023-06" db="EMBL/GenBank/DDBJ databases">
        <title>Genome-scale phylogeny and comparative genomics of the fungal order Sordariales.</title>
        <authorList>
            <consortium name="Lawrence Berkeley National Laboratory"/>
            <person name="Hensen N."/>
            <person name="Bonometti L."/>
            <person name="Westerberg I."/>
            <person name="Brannstrom I.O."/>
            <person name="Guillou S."/>
            <person name="Cros-Aarteil S."/>
            <person name="Calhoun S."/>
            <person name="Haridas S."/>
            <person name="Kuo A."/>
            <person name="Mondo S."/>
            <person name="Pangilinan J."/>
            <person name="Riley R."/>
            <person name="LaButti K."/>
            <person name="Andreopoulos B."/>
            <person name="Lipzen A."/>
            <person name="Chen C."/>
            <person name="Yanf M."/>
            <person name="Daum C."/>
            <person name="Ng V."/>
            <person name="Clum A."/>
            <person name="Steindorff A."/>
            <person name="Ohm R."/>
            <person name="Martin F."/>
            <person name="Silar P."/>
            <person name="Natvig D."/>
            <person name="Lalanne C."/>
            <person name="Gautier V."/>
            <person name="Ament-velasquez S.L."/>
            <person name="Kruys A."/>
            <person name="Hutchinson M.I."/>
            <person name="Powell A.J."/>
            <person name="Barry K."/>
            <person name="Miller A.N."/>
            <person name="Grigoriev I.V."/>
            <person name="Debuchy R."/>
            <person name="Gladieux P."/>
            <person name="Thoren M.H."/>
            <person name="Johannesson H."/>
        </authorList>
    </citation>
    <scope>NUCLEOTIDE SEQUENCE</scope>
    <source>
        <strain evidence="2">SMH3391-2</strain>
    </source>
</reference>
<organism evidence="2 3">
    <name type="scientific">Bombardia bombarda</name>
    <dbReference type="NCBI Taxonomy" id="252184"/>
    <lineage>
        <taxon>Eukaryota</taxon>
        <taxon>Fungi</taxon>
        <taxon>Dikarya</taxon>
        <taxon>Ascomycota</taxon>
        <taxon>Pezizomycotina</taxon>
        <taxon>Sordariomycetes</taxon>
        <taxon>Sordariomycetidae</taxon>
        <taxon>Sordariales</taxon>
        <taxon>Lasiosphaeriaceae</taxon>
        <taxon>Bombardia</taxon>
    </lineage>
</organism>
<evidence type="ECO:0000313" key="2">
    <source>
        <dbReference type="EMBL" id="KAK0637213.1"/>
    </source>
</evidence>
<dbReference type="EMBL" id="JAULSR010000001">
    <property type="protein sequence ID" value="KAK0637213.1"/>
    <property type="molecule type" value="Genomic_DNA"/>
</dbReference>
<protein>
    <submittedName>
        <fullName evidence="2">Uncharacterized protein</fullName>
    </submittedName>
</protein>
<dbReference type="AlphaFoldDB" id="A0AA39XND8"/>
<feature type="region of interest" description="Disordered" evidence="1">
    <location>
        <begin position="11"/>
        <end position="192"/>
    </location>
</feature>
<feature type="compositionally biased region" description="Basic and acidic residues" evidence="1">
    <location>
        <begin position="181"/>
        <end position="192"/>
    </location>
</feature>
<gene>
    <name evidence="2" type="ORF">B0T17DRAFT_103140</name>
</gene>